<dbReference type="EMBL" id="JAHLFU010000126">
    <property type="protein sequence ID" value="MBU3853375.1"/>
    <property type="molecule type" value="Genomic_DNA"/>
</dbReference>
<accession>A0A9E2L5P6</accession>
<evidence type="ECO:0000313" key="2">
    <source>
        <dbReference type="Proteomes" id="UP000823865"/>
    </source>
</evidence>
<protein>
    <submittedName>
        <fullName evidence="1">Uncharacterized protein</fullName>
    </submittedName>
</protein>
<gene>
    <name evidence="1" type="ORF">H9789_06075</name>
</gene>
<proteinExistence type="predicted"/>
<evidence type="ECO:0000313" key="1">
    <source>
        <dbReference type="EMBL" id="MBU3853375.1"/>
    </source>
</evidence>
<feature type="non-terminal residue" evidence="1">
    <location>
        <position position="65"/>
    </location>
</feature>
<reference evidence="1" key="2">
    <citation type="submission" date="2021-04" db="EMBL/GenBank/DDBJ databases">
        <authorList>
            <person name="Gilroy R."/>
        </authorList>
    </citation>
    <scope>NUCLEOTIDE SEQUENCE</scope>
    <source>
        <strain evidence="1">G3-2149</strain>
    </source>
</reference>
<name>A0A9E2L5P6_9BACT</name>
<comment type="caution">
    <text evidence="1">The sequence shown here is derived from an EMBL/GenBank/DDBJ whole genome shotgun (WGS) entry which is preliminary data.</text>
</comment>
<reference evidence="1" key="1">
    <citation type="journal article" date="2021" name="PeerJ">
        <title>Extensive microbial diversity within the chicken gut microbiome revealed by metagenomics and culture.</title>
        <authorList>
            <person name="Gilroy R."/>
            <person name="Ravi A."/>
            <person name="Getino M."/>
            <person name="Pursley I."/>
            <person name="Horton D.L."/>
            <person name="Alikhan N.F."/>
            <person name="Baker D."/>
            <person name="Gharbi K."/>
            <person name="Hall N."/>
            <person name="Watson M."/>
            <person name="Adriaenssens E.M."/>
            <person name="Foster-Nyarko E."/>
            <person name="Jarju S."/>
            <person name="Secka A."/>
            <person name="Antonio M."/>
            <person name="Oren A."/>
            <person name="Chaudhuri R.R."/>
            <person name="La Ragione R."/>
            <person name="Hildebrand F."/>
            <person name="Pallen M.J."/>
        </authorList>
    </citation>
    <scope>NUCLEOTIDE SEQUENCE</scope>
    <source>
        <strain evidence="1">G3-2149</strain>
    </source>
</reference>
<dbReference type="Proteomes" id="UP000823865">
    <property type="component" value="Unassembled WGS sequence"/>
</dbReference>
<dbReference type="AlphaFoldDB" id="A0A9E2L5P6"/>
<organism evidence="1 2">
    <name type="scientific">Candidatus Paraprevotella stercoravium</name>
    <dbReference type="NCBI Taxonomy" id="2838725"/>
    <lineage>
        <taxon>Bacteria</taxon>
        <taxon>Pseudomonadati</taxon>
        <taxon>Bacteroidota</taxon>
        <taxon>Bacteroidia</taxon>
        <taxon>Bacteroidales</taxon>
        <taxon>Prevotellaceae</taxon>
        <taxon>Paraprevotella</taxon>
    </lineage>
</organism>
<sequence>MKPKTTIIQFNRSFYLDTDRKQGEAFVYFRYRKAIPGTNRKLDKVVNTQVIVDVDYWYSHYEADM</sequence>